<dbReference type="HAMAP" id="MF_01926">
    <property type="entry name" value="PurS"/>
    <property type="match status" value="1"/>
</dbReference>
<evidence type="ECO:0000256" key="1">
    <source>
        <dbReference type="ARBA" id="ARBA00022490"/>
    </source>
</evidence>
<keyword evidence="3" id="KW-0547">Nucleotide-binding</keyword>
<dbReference type="PANTHER" id="PTHR34696:SF1">
    <property type="entry name" value="PHOSPHORIBOSYLFORMYLGLYCINAMIDINE SYNTHASE SUBUNIT PURS"/>
    <property type="match status" value="1"/>
</dbReference>
<dbReference type="InterPro" id="IPR036604">
    <property type="entry name" value="PurS-like_sf"/>
</dbReference>
<dbReference type="NCBIfam" id="TIGR00302">
    <property type="entry name" value="phosphoribosylformylglycinamidine synthase subunit PurS"/>
    <property type="match status" value="1"/>
</dbReference>
<organism evidence="6">
    <name type="scientific">marine metagenome</name>
    <dbReference type="NCBI Taxonomy" id="408172"/>
    <lineage>
        <taxon>unclassified sequences</taxon>
        <taxon>metagenomes</taxon>
        <taxon>ecological metagenomes</taxon>
    </lineage>
</organism>
<gene>
    <name evidence="6" type="ORF">METZ01_LOCUS33736</name>
</gene>
<dbReference type="PANTHER" id="PTHR34696">
    <property type="entry name" value="PHOSPHORIBOSYLFORMYLGLYCINAMIDINE SYNTHASE SUBUNIT PURS"/>
    <property type="match status" value="1"/>
</dbReference>
<dbReference type="NCBIfam" id="NF004630">
    <property type="entry name" value="PRK05974.1"/>
    <property type="match status" value="1"/>
</dbReference>
<dbReference type="GO" id="GO:0005524">
    <property type="term" value="F:ATP binding"/>
    <property type="evidence" value="ECO:0007669"/>
    <property type="project" value="UniProtKB-KW"/>
</dbReference>
<dbReference type="GO" id="GO:0006164">
    <property type="term" value="P:purine nucleotide biosynthetic process"/>
    <property type="evidence" value="ECO:0007669"/>
    <property type="project" value="UniProtKB-KW"/>
</dbReference>
<dbReference type="Gene3D" id="3.30.1280.10">
    <property type="entry name" value="Phosphoribosylformylglycinamidine synthase subunit PurS"/>
    <property type="match status" value="1"/>
</dbReference>
<reference evidence="6" key="1">
    <citation type="submission" date="2018-05" db="EMBL/GenBank/DDBJ databases">
        <authorList>
            <person name="Lanie J.A."/>
            <person name="Ng W.-L."/>
            <person name="Kazmierczak K.M."/>
            <person name="Andrzejewski T.M."/>
            <person name="Davidsen T.M."/>
            <person name="Wayne K.J."/>
            <person name="Tettelin H."/>
            <person name="Glass J.I."/>
            <person name="Rusch D."/>
            <person name="Podicherti R."/>
            <person name="Tsui H.-C.T."/>
            <person name="Winkler M.E."/>
        </authorList>
    </citation>
    <scope>NUCLEOTIDE SEQUENCE</scope>
</reference>
<evidence type="ECO:0000256" key="2">
    <source>
        <dbReference type="ARBA" id="ARBA00022598"/>
    </source>
</evidence>
<dbReference type="EMBL" id="UINC01001445">
    <property type="protein sequence ID" value="SUZ80882.1"/>
    <property type="molecule type" value="Genomic_DNA"/>
</dbReference>
<dbReference type="Pfam" id="PF02700">
    <property type="entry name" value="PurS"/>
    <property type="match status" value="1"/>
</dbReference>
<evidence type="ECO:0000313" key="6">
    <source>
        <dbReference type="EMBL" id="SUZ80882.1"/>
    </source>
</evidence>
<keyword evidence="2" id="KW-0436">Ligase</keyword>
<evidence type="ECO:0000256" key="4">
    <source>
        <dbReference type="ARBA" id="ARBA00022755"/>
    </source>
</evidence>
<protein>
    <recommendedName>
        <fullName evidence="7">Phosphoribosylformylglycinamidine synthase subunit PurS</fullName>
    </recommendedName>
</protein>
<proteinExistence type="inferred from homology"/>
<accession>A0A381QNF8</accession>
<keyword evidence="1" id="KW-0963">Cytoplasm</keyword>
<keyword evidence="5" id="KW-0067">ATP-binding</keyword>
<dbReference type="InterPro" id="IPR003850">
    <property type="entry name" value="PurS"/>
</dbReference>
<dbReference type="SUPFAM" id="SSF82697">
    <property type="entry name" value="PurS-like"/>
    <property type="match status" value="1"/>
</dbReference>
<dbReference type="GO" id="GO:0016874">
    <property type="term" value="F:ligase activity"/>
    <property type="evidence" value="ECO:0007669"/>
    <property type="project" value="UniProtKB-KW"/>
</dbReference>
<evidence type="ECO:0008006" key="7">
    <source>
        <dbReference type="Google" id="ProtNLM"/>
    </source>
</evidence>
<sequence>MTEIEIRVGLKPGMADPEGANVQKALGLLGFESVEGVKSARCYRVLLELPEDKALKEAERMCQRLLANPVVHDYSISVVE</sequence>
<evidence type="ECO:0000256" key="3">
    <source>
        <dbReference type="ARBA" id="ARBA00022741"/>
    </source>
</evidence>
<evidence type="ECO:0000256" key="5">
    <source>
        <dbReference type="ARBA" id="ARBA00022840"/>
    </source>
</evidence>
<dbReference type="AlphaFoldDB" id="A0A381QNF8"/>
<keyword evidence="4" id="KW-0658">Purine biosynthesis</keyword>
<name>A0A381QNF8_9ZZZZ</name>